<dbReference type="Pfam" id="PF10559">
    <property type="entry name" value="Plug_translocon"/>
    <property type="match status" value="1"/>
</dbReference>
<evidence type="ECO:0000256" key="9">
    <source>
        <dbReference type="ARBA" id="ARBA00023136"/>
    </source>
</evidence>
<feature type="transmembrane region" description="Helical" evidence="11">
    <location>
        <begin position="76"/>
        <end position="97"/>
    </location>
</feature>
<feature type="transmembrane region" description="Helical" evidence="11">
    <location>
        <begin position="181"/>
        <end position="199"/>
    </location>
</feature>
<dbReference type="InterPro" id="IPR002208">
    <property type="entry name" value="SecY/SEC61-alpha"/>
</dbReference>
<comment type="similarity">
    <text evidence="3 10">Belongs to the SecY/SEC61-alpha family.</text>
</comment>
<dbReference type="SUPFAM" id="SSF103491">
    <property type="entry name" value="Preprotein translocase SecY subunit"/>
    <property type="match status" value="2"/>
</dbReference>
<feature type="transmembrane region" description="Helical" evidence="11">
    <location>
        <begin position="433"/>
        <end position="452"/>
    </location>
</feature>
<reference evidence="13" key="1">
    <citation type="submission" date="2018-02" db="EMBL/GenBank/DDBJ databases">
        <authorList>
            <person name="Cohen D.B."/>
            <person name="Kent A.D."/>
        </authorList>
    </citation>
    <scope>NUCLEOTIDE SEQUENCE</scope>
</reference>
<evidence type="ECO:0000256" key="4">
    <source>
        <dbReference type="ARBA" id="ARBA00022448"/>
    </source>
</evidence>
<gene>
    <name evidence="13" type="ORF">FSB_LOCUS1683</name>
</gene>
<dbReference type="AlphaFoldDB" id="A0A2N9EGK6"/>
<feature type="transmembrane region" description="Helical" evidence="11">
    <location>
        <begin position="364"/>
        <end position="382"/>
    </location>
</feature>
<evidence type="ECO:0000256" key="6">
    <source>
        <dbReference type="ARBA" id="ARBA00022927"/>
    </source>
</evidence>
<evidence type="ECO:0000313" key="13">
    <source>
        <dbReference type="EMBL" id="SPC73801.1"/>
    </source>
</evidence>
<dbReference type="PROSITE" id="PS00755">
    <property type="entry name" value="SECY_1"/>
    <property type="match status" value="1"/>
</dbReference>
<feature type="transmembrane region" description="Helical" evidence="11">
    <location>
        <begin position="231"/>
        <end position="250"/>
    </location>
</feature>
<keyword evidence="4" id="KW-0813">Transport</keyword>
<feature type="domain" description="Translocon Sec61/SecY plug" evidence="12">
    <location>
        <begin position="42"/>
        <end position="76"/>
    </location>
</feature>
<protein>
    <recommendedName>
        <fullName evidence="12">Translocon Sec61/SecY plug domain-containing protein</fullName>
    </recommendedName>
</protein>
<comment type="subcellular location">
    <subcellularLocation>
        <location evidence="1">Endomembrane system</location>
        <topology evidence="1">Multi-pass membrane protein</topology>
    </subcellularLocation>
    <subcellularLocation>
        <location evidence="2">Plastid</location>
        <location evidence="2">Chloroplast thylakoid membrane</location>
        <topology evidence="2">Multi-pass membrane protein</topology>
    </subcellularLocation>
</comment>
<dbReference type="GO" id="GO:0012505">
    <property type="term" value="C:endomembrane system"/>
    <property type="evidence" value="ECO:0007669"/>
    <property type="project" value="UniProtKB-SubCell"/>
</dbReference>
<feature type="transmembrane region" description="Helical" evidence="11">
    <location>
        <begin position="33"/>
        <end position="55"/>
    </location>
</feature>
<keyword evidence="8" id="KW-0811">Translocation</keyword>
<proteinExistence type="inferred from homology"/>
<keyword evidence="9 11" id="KW-0472">Membrane</keyword>
<dbReference type="GO" id="GO:0015031">
    <property type="term" value="P:protein transport"/>
    <property type="evidence" value="ECO:0007669"/>
    <property type="project" value="UniProtKB-KW"/>
</dbReference>
<organism evidence="13">
    <name type="scientific">Fagus sylvatica</name>
    <name type="common">Beechnut</name>
    <dbReference type="NCBI Taxonomy" id="28930"/>
    <lineage>
        <taxon>Eukaryota</taxon>
        <taxon>Viridiplantae</taxon>
        <taxon>Streptophyta</taxon>
        <taxon>Embryophyta</taxon>
        <taxon>Tracheophyta</taxon>
        <taxon>Spermatophyta</taxon>
        <taxon>Magnoliopsida</taxon>
        <taxon>eudicotyledons</taxon>
        <taxon>Gunneridae</taxon>
        <taxon>Pentapetalae</taxon>
        <taxon>rosids</taxon>
        <taxon>fabids</taxon>
        <taxon>Fagales</taxon>
        <taxon>Fagaceae</taxon>
        <taxon>Fagus</taxon>
    </lineage>
</organism>
<keyword evidence="6" id="KW-0653">Protein transport</keyword>
<feature type="transmembrane region" description="Helical" evidence="11">
    <location>
        <begin position="113"/>
        <end position="135"/>
    </location>
</feature>
<dbReference type="InterPro" id="IPR030659">
    <property type="entry name" value="SecY_CS"/>
</dbReference>
<dbReference type="EMBL" id="OIVN01000076">
    <property type="protein sequence ID" value="SPC73801.1"/>
    <property type="molecule type" value="Genomic_DNA"/>
</dbReference>
<evidence type="ECO:0000256" key="5">
    <source>
        <dbReference type="ARBA" id="ARBA00022692"/>
    </source>
</evidence>
<evidence type="ECO:0000256" key="3">
    <source>
        <dbReference type="ARBA" id="ARBA00005751"/>
    </source>
</evidence>
<keyword evidence="7 11" id="KW-1133">Transmembrane helix</keyword>
<feature type="transmembrane region" description="Helical" evidence="11">
    <location>
        <begin position="205"/>
        <end position="224"/>
    </location>
</feature>
<evidence type="ECO:0000256" key="8">
    <source>
        <dbReference type="ARBA" id="ARBA00023010"/>
    </source>
</evidence>
<feature type="transmembrane region" description="Helical" evidence="11">
    <location>
        <begin position="318"/>
        <end position="338"/>
    </location>
</feature>
<feature type="transmembrane region" description="Helical" evidence="11">
    <location>
        <begin position="488"/>
        <end position="506"/>
    </location>
</feature>
<name>A0A2N9EGK6_FAGSY</name>
<evidence type="ECO:0000256" key="7">
    <source>
        <dbReference type="ARBA" id="ARBA00022989"/>
    </source>
</evidence>
<dbReference type="InterPro" id="IPR019561">
    <property type="entry name" value="Translocon_Sec61/SecY_plug_dom"/>
</dbReference>
<evidence type="ECO:0000256" key="10">
    <source>
        <dbReference type="RuleBase" id="RU004349"/>
    </source>
</evidence>
<dbReference type="Pfam" id="PF00344">
    <property type="entry name" value="SecY"/>
    <property type="match status" value="1"/>
</dbReference>
<feature type="transmembrane region" description="Helical" evidence="11">
    <location>
        <begin position="512"/>
        <end position="530"/>
    </location>
</feature>
<keyword evidence="5 11" id="KW-0812">Transmembrane</keyword>
<evidence type="ECO:0000259" key="12">
    <source>
        <dbReference type="Pfam" id="PF10559"/>
    </source>
</evidence>
<evidence type="ECO:0000256" key="2">
    <source>
        <dbReference type="ARBA" id="ARBA00004454"/>
    </source>
</evidence>
<evidence type="ECO:0000256" key="1">
    <source>
        <dbReference type="ARBA" id="ARBA00004127"/>
    </source>
</evidence>
<dbReference type="GO" id="GO:0009535">
    <property type="term" value="C:chloroplast thylakoid membrane"/>
    <property type="evidence" value="ECO:0007669"/>
    <property type="project" value="UniProtKB-SubCell"/>
</dbReference>
<dbReference type="Gene3D" id="1.10.3370.10">
    <property type="entry name" value="SecY subunit domain"/>
    <property type="match status" value="2"/>
</dbReference>
<evidence type="ECO:0000256" key="11">
    <source>
        <dbReference type="SAM" id="Phobius"/>
    </source>
</evidence>
<accession>A0A2N9EGK6</accession>
<dbReference type="PANTHER" id="PTHR10906">
    <property type="entry name" value="SECY/SEC61-ALPHA FAMILY MEMBER"/>
    <property type="match status" value="1"/>
</dbReference>
<sequence length="546" mass="60744">MGGGFRVLHLVRPFLSFLPEVQSADRKIPFRDKVMYTVISLFIFLVCSQLPLYGIHSTTGADPFYWMRVILASNRGTVMELGITPIVTSGLVMQLLAGSKIIEVDNSVREDRALFIFGIQWVMPGGVLDLLSCWGDSCHSIRIRKLWDMVPPCVFWWERNSRSFEGKERNLMEVKGTVLRTLRFFYCLSCIVLFCTLPVNGAQKLLGILIAVGEAVAYVLSGMYGSVGQLGVGNAILIIVQLCFAGIIVICLDELLQEGIRESIIWKAFSPTTINSGRGAEFEGAVIALFHLLITRSDKVRALREAFYRQNLPNVTNLLATVLIFLIVIYFQGFRVVLPVRSKNARGQQGSYPIKLFYTSNMPIILQSALVSNLYFISQLLYRKYSGNFLVNLLGKWKESEYSGGQYIPVGGLAYYVTAPASLADMAANPFHALFYLVFMLSACALFSKTWIEVSGSSARDVAKQLKEQQMVMPGHRDSNLQKELNRYIPTAAAFGGICIGALTVLADFMGAIGSGTGILLAVTIIYQYFETFEKERATELGFFGF</sequence>
<dbReference type="InterPro" id="IPR023201">
    <property type="entry name" value="SecY_dom_sf"/>
</dbReference>